<dbReference type="RefSeq" id="WP_084873200.1">
    <property type="nucleotide sequence ID" value="NZ_JAGGMY010000001.1"/>
</dbReference>
<dbReference type="SUPFAM" id="SSF143800">
    <property type="entry name" value="L28p-like"/>
    <property type="match status" value="1"/>
</dbReference>
<keyword evidence="3 5" id="KW-0689">Ribosomal protein</keyword>
<dbReference type="STRING" id="55209.HA50_04840"/>
<dbReference type="Gene3D" id="4.10.830.30">
    <property type="entry name" value="Ribosomal protein L31"/>
    <property type="match status" value="1"/>
</dbReference>
<evidence type="ECO:0000256" key="4">
    <source>
        <dbReference type="ARBA" id="ARBA00023274"/>
    </source>
</evidence>
<dbReference type="InterPro" id="IPR034704">
    <property type="entry name" value="Ribosomal_bL28/bL31-like_sf"/>
</dbReference>
<dbReference type="PANTHER" id="PTHR33280:SF1">
    <property type="entry name" value="LARGE RIBOSOMAL SUBUNIT PROTEIN BL31C"/>
    <property type="match status" value="1"/>
</dbReference>
<keyword evidence="7" id="KW-1185">Reference proteome</keyword>
<reference evidence="6 7" key="1">
    <citation type="journal article" date="2017" name="Antonie Van Leeuwenhoek">
        <title>Phylogenomic resolution of the bacterial genus Pantoea and its relationship with Erwinia and Tatumella.</title>
        <authorList>
            <person name="Palmer M."/>
            <person name="Steenkamp E.T."/>
            <person name="Coetzee M.P."/>
            <person name="Chan W.Y."/>
            <person name="van Zyl E."/>
            <person name="De Maayer P."/>
            <person name="Coutinho T.A."/>
            <person name="Blom J."/>
            <person name="Smits T.H."/>
            <person name="Duffy B."/>
            <person name="Venter S.N."/>
        </authorList>
    </citation>
    <scope>NUCLEOTIDE SEQUENCE [LARGE SCALE GENOMIC DNA]</scope>
    <source>
        <strain evidence="6 7">LMG 2657</strain>
    </source>
</reference>
<dbReference type="GO" id="GO:0003735">
    <property type="term" value="F:structural constituent of ribosome"/>
    <property type="evidence" value="ECO:0007669"/>
    <property type="project" value="InterPro"/>
</dbReference>
<comment type="subunit">
    <text evidence="2 5">Part of the 50S ribosomal subunit.</text>
</comment>
<comment type="similarity">
    <text evidence="1 5">Belongs to the bacterial ribosomal protein bL31 family. Type B subfamily.</text>
</comment>
<dbReference type="NCBIfam" id="TIGR00105">
    <property type="entry name" value="L31"/>
    <property type="match status" value="1"/>
</dbReference>
<dbReference type="InterPro" id="IPR042105">
    <property type="entry name" value="Ribosomal_bL31_sf"/>
</dbReference>
<comment type="caution">
    <text evidence="6">The sequence shown here is derived from an EMBL/GenBank/DDBJ whole genome shotgun (WGS) entry which is preliminary data.</text>
</comment>
<dbReference type="PANTHER" id="PTHR33280">
    <property type="entry name" value="50S RIBOSOMAL PROTEIN L31, CHLOROPLASTIC"/>
    <property type="match status" value="1"/>
</dbReference>
<dbReference type="GO" id="GO:0005840">
    <property type="term" value="C:ribosome"/>
    <property type="evidence" value="ECO:0007669"/>
    <property type="project" value="UniProtKB-KW"/>
</dbReference>
<dbReference type="HAMAP" id="MF_00502">
    <property type="entry name" value="Ribosomal_bL31_2"/>
    <property type="match status" value="1"/>
</dbReference>
<dbReference type="AlphaFoldDB" id="A0A1X1ERU2"/>
<name>A0A1X1ERU2_PANCY</name>
<evidence type="ECO:0000256" key="3">
    <source>
        <dbReference type="ARBA" id="ARBA00022980"/>
    </source>
</evidence>
<dbReference type="GO" id="GO:1990904">
    <property type="term" value="C:ribonucleoprotein complex"/>
    <property type="evidence" value="ECO:0007669"/>
    <property type="project" value="UniProtKB-KW"/>
</dbReference>
<dbReference type="NCBIfam" id="NF002462">
    <property type="entry name" value="PRK01678.1"/>
    <property type="match status" value="1"/>
</dbReference>
<dbReference type="PRINTS" id="PR01249">
    <property type="entry name" value="RIBOSOMALL31"/>
</dbReference>
<accession>A0A1X1ERU2</accession>
<evidence type="ECO:0000256" key="1">
    <source>
        <dbReference type="ARBA" id="ARBA00008196"/>
    </source>
</evidence>
<organism evidence="6 7">
    <name type="scientific">Pantoea cypripedii</name>
    <name type="common">Pectobacterium cypripedii</name>
    <name type="synonym">Erwinia cypripedii</name>
    <dbReference type="NCBI Taxonomy" id="55209"/>
    <lineage>
        <taxon>Bacteria</taxon>
        <taxon>Pseudomonadati</taxon>
        <taxon>Pseudomonadota</taxon>
        <taxon>Gammaproteobacteria</taxon>
        <taxon>Enterobacterales</taxon>
        <taxon>Erwiniaceae</taxon>
        <taxon>Pantoea</taxon>
    </lineage>
</organism>
<dbReference type="OrthoDB" id="9803251at2"/>
<dbReference type="GO" id="GO:0006412">
    <property type="term" value="P:translation"/>
    <property type="evidence" value="ECO:0007669"/>
    <property type="project" value="UniProtKB-UniRule"/>
</dbReference>
<dbReference type="InterPro" id="IPR002150">
    <property type="entry name" value="Ribosomal_bL31"/>
</dbReference>
<evidence type="ECO:0000256" key="5">
    <source>
        <dbReference type="HAMAP-Rule" id="MF_00502"/>
    </source>
</evidence>
<dbReference type="EMBL" id="MLJI01000001">
    <property type="protein sequence ID" value="ORM92720.1"/>
    <property type="molecule type" value="Genomic_DNA"/>
</dbReference>
<evidence type="ECO:0000256" key="2">
    <source>
        <dbReference type="ARBA" id="ARBA00011838"/>
    </source>
</evidence>
<sequence length="86" mass="9915">MKPDIHPHYRPVVFHDTTANEYFKVGSTIKTERTIEFEGEVLPYVTLDVSSKSHVYYTGKQKDFAKEGSAARFNQRFGRFLGRSKA</sequence>
<evidence type="ECO:0000313" key="6">
    <source>
        <dbReference type="EMBL" id="ORM92720.1"/>
    </source>
</evidence>
<dbReference type="Pfam" id="PF01197">
    <property type="entry name" value="Ribosomal_L31"/>
    <property type="match status" value="1"/>
</dbReference>
<protein>
    <recommendedName>
        <fullName evidence="5">Large ribosomal subunit protein bL31B</fullName>
    </recommendedName>
</protein>
<dbReference type="Proteomes" id="UP000193749">
    <property type="component" value="Unassembled WGS sequence"/>
</dbReference>
<gene>
    <name evidence="5" type="primary">rpmE2</name>
    <name evidence="6" type="ORF">HA50_04840</name>
</gene>
<evidence type="ECO:0000313" key="7">
    <source>
        <dbReference type="Proteomes" id="UP000193749"/>
    </source>
</evidence>
<dbReference type="InterPro" id="IPR027493">
    <property type="entry name" value="Ribosomal_bL31_B"/>
</dbReference>
<proteinExistence type="inferred from homology"/>
<keyword evidence="4 5" id="KW-0687">Ribonucleoprotein</keyword>